<name>A0AAJ0DJB1_9PEZI</name>
<feature type="compositionally biased region" description="Low complexity" evidence="2">
    <location>
        <begin position="426"/>
        <end position="436"/>
    </location>
</feature>
<accession>A0AAJ0DJB1</accession>
<keyword evidence="1" id="KW-0175">Coiled coil</keyword>
<keyword evidence="4" id="KW-1185">Reference proteome</keyword>
<evidence type="ECO:0000313" key="3">
    <source>
        <dbReference type="EMBL" id="KAK3054957.1"/>
    </source>
</evidence>
<evidence type="ECO:0000313" key="4">
    <source>
        <dbReference type="Proteomes" id="UP001271007"/>
    </source>
</evidence>
<sequence>MSPTMLFTATHLKREQPLAVAVKVMQCEERDVRVAGGTSIKGSRAGHQENMALVDEIKTQRTKFKPLSYAFTYECGSILELLGKSEKVIAEQDQQKLELQHELTKAIESRTAAEAQLEQARIETTAGIAQHALNLEEMEKLRKDAIEAKADSEILRTRLIQKAEESGDFVAIRDRLQADNTALTRRLQSVESKAAAESVRALERQRELSQRCTLRERAIRQLHDAFDHLGKEHHELGLLSKRNEANCYLLAIKLAKTEVCESRQSARLYHAKLDLYGVVGRLQSAEARSARMQQECDSANREAERLRRVRSAMAVHSFSKLGFKPPPATAIVAVPPAPDPAPRVCTIRQPIGVQLAKSAWTPPAATLLENDDTRLEAQLLGIARTASLSPPQDNYEVDKPAEPLDTPASPVNADYPERTVAEAALATPTATTTPAARSSPSLKSPVSCDAPVEPLSAVDVSEDEGEYVPEDIMSSAPAHQPHPRRNVLPPKHPRSWDIPIERPTKQPRRSTDSYRPSY</sequence>
<reference evidence="3" key="1">
    <citation type="submission" date="2023-04" db="EMBL/GenBank/DDBJ databases">
        <title>Black Yeasts Isolated from many extreme environments.</title>
        <authorList>
            <person name="Coleine C."/>
            <person name="Stajich J.E."/>
            <person name="Selbmann L."/>
        </authorList>
    </citation>
    <scope>NUCLEOTIDE SEQUENCE</scope>
    <source>
        <strain evidence="3">CCFEE 5312</strain>
    </source>
</reference>
<evidence type="ECO:0000256" key="2">
    <source>
        <dbReference type="SAM" id="MobiDB-lite"/>
    </source>
</evidence>
<gene>
    <name evidence="3" type="ORF">LTR09_004117</name>
</gene>
<feature type="coiled-coil region" evidence="1">
    <location>
        <begin position="282"/>
        <end position="309"/>
    </location>
</feature>
<feature type="coiled-coil region" evidence="1">
    <location>
        <begin position="103"/>
        <end position="193"/>
    </location>
</feature>
<proteinExistence type="predicted"/>
<feature type="region of interest" description="Disordered" evidence="2">
    <location>
        <begin position="426"/>
        <end position="518"/>
    </location>
</feature>
<dbReference type="AlphaFoldDB" id="A0AAJ0DJB1"/>
<dbReference type="EMBL" id="JAWDJX010000010">
    <property type="protein sequence ID" value="KAK3054957.1"/>
    <property type="molecule type" value="Genomic_DNA"/>
</dbReference>
<feature type="region of interest" description="Disordered" evidence="2">
    <location>
        <begin position="385"/>
        <end position="413"/>
    </location>
</feature>
<comment type="caution">
    <text evidence="3">The sequence shown here is derived from an EMBL/GenBank/DDBJ whole genome shotgun (WGS) entry which is preliminary data.</text>
</comment>
<feature type="compositionally biased region" description="Basic and acidic residues" evidence="2">
    <location>
        <begin position="499"/>
        <end position="512"/>
    </location>
</feature>
<dbReference type="Proteomes" id="UP001271007">
    <property type="component" value="Unassembled WGS sequence"/>
</dbReference>
<protein>
    <submittedName>
        <fullName evidence="3">Uncharacterized protein</fullName>
    </submittedName>
</protein>
<feature type="compositionally biased region" description="Acidic residues" evidence="2">
    <location>
        <begin position="460"/>
        <end position="469"/>
    </location>
</feature>
<evidence type="ECO:0000256" key="1">
    <source>
        <dbReference type="SAM" id="Coils"/>
    </source>
</evidence>
<organism evidence="3 4">
    <name type="scientific">Extremus antarcticus</name>
    <dbReference type="NCBI Taxonomy" id="702011"/>
    <lineage>
        <taxon>Eukaryota</taxon>
        <taxon>Fungi</taxon>
        <taxon>Dikarya</taxon>
        <taxon>Ascomycota</taxon>
        <taxon>Pezizomycotina</taxon>
        <taxon>Dothideomycetes</taxon>
        <taxon>Dothideomycetidae</taxon>
        <taxon>Mycosphaerellales</taxon>
        <taxon>Extremaceae</taxon>
        <taxon>Extremus</taxon>
    </lineage>
</organism>